<dbReference type="Gramene" id="TRITD3Bv1G066850.5">
    <property type="protein sequence ID" value="TRITD3Bv1G066850.5"/>
    <property type="gene ID" value="TRITD3Bv1G066850"/>
</dbReference>
<dbReference type="GO" id="GO:0052906">
    <property type="term" value="F:tRNA (guanine(37)-N1)-methyltransferase activity"/>
    <property type="evidence" value="ECO:0007669"/>
    <property type="project" value="UniProtKB-EC"/>
</dbReference>
<comment type="catalytic activity">
    <reaction evidence="7">
        <text>guanosine(37) in tRNA + S-adenosyl-L-methionine = N(1)-methylguanosine(37) in tRNA + S-adenosyl-L-homocysteine + H(+)</text>
        <dbReference type="Rhea" id="RHEA:36899"/>
        <dbReference type="Rhea" id="RHEA-COMP:10145"/>
        <dbReference type="Rhea" id="RHEA-COMP:10147"/>
        <dbReference type="ChEBI" id="CHEBI:15378"/>
        <dbReference type="ChEBI" id="CHEBI:57856"/>
        <dbReference type="ChEBI" id="CHEBI:59789"/>
        <dbReference type="ChEBI" id="CHEBI:73542"/>
        <dbReference type="ChEBI" id="CHEBI:74269"/>
        <dbReference type="EC" id="2.1.1.228"/>
    </reaction>
</comment>
<organism evidence="10 11">
    <name type="scientific">Triticum turgidum subsp. durum</name>
    <name type="common">Durum wheat</name>
    <name type="synonym">Triticum durum</name>
    <dbReference type="NCBI Taxonomy" id="4567"/>
    <lineage>
        <taxon>Eukaryota</taxon>
        <taxon>Viridiplantae</taxon>
        <taxon>Streptophyta</taxon>
        <taxon>Embryophyta</taxon>
        <taxon>Tracheophyta</taxon>
        <taxon>Spermatophyta</taxon>
        <taxon>Magnoliopsida</taxon>
        <taxon>Liliopsida</taxon>
        <taxon>Poales</taxon>
        <taxon>Poaceae</taxon>
        <taxon>BOP clade</taxon>
        <taxon>Pooideae</taxon>
        <taxon>Triticodae</taxon>
        <taxon>Triticeae</taxon>
        <taxon>Triticinae</taxon>
        <taxon>Triticum</taxon>
    </lineage>
</organism>
<proteinExistence type="inferred from homology"/>
<feature type="domain" description="SAM-dependent methyltransferase TRM5/TYW2-type" evidence="9">
    <location>
        <begin position="271"/>
        <end position="457"/>
    </location>
</feature>
<keyword evidence="6" id="KW-0819">tRNA processing</keyword>
<dbReference type="PANTHER" id="PTHR23245">
    <property type="entry name" value="TRNA METHYLTRANSFERASE"/>
    <property type="match status" value="1"/>
</dbReference>
<dbReference type="InterPro" id="IPR030382">
    <property type="entry name" value="MeTrfase_TRM5/TYW2"/>
</dbReference>
<accession>A0A9R1QCY8</accession>
<dbReference type="Pfam" id="PF02475">
    <property type="entry name" value="TRM5-TYW2_MTfase"/>
    <property type="match status" value="1"/>
</dbReference>
<dbReference type="GO" id="GO:0002939">
    <property type="term" value="P:tRNA N1-guanine methylation"/>
    <property type="evidence" value="ECO:0007669"/>
    <property type="project" value="TreeGrafter"/>
</dbReference>
<comment type="similarity">
    <text evidence="1">Belongs to the class I-like SAM-binding methyltransferase superfamily. TRM5/TYW2 family.</text>
</comment>
<name>A0A9R1QCY8_TRITD</name>
<keyword evidence="2" id="KW-0963">Cytoplasm</keyword>
<gene>
    <name evidence="10" type="ORF">TRITD_3Bv1G066850</name>
</gene>
<dbReference type="GO" id="GO:0005739">
    <property type="term" value="C:mitochondrion"/>
    <property type="evidence" value="ECO:0007669"/>
    <property type="project" value="GOC"/>
</dbReference>
<evidence type="ECO:0000256" key="1">
    <source>
        <dbReference type="ARBA" id="ARBA00009775"/>
    </source>
</evidence>
<dbReference type="InterPro" id="IPR056744">
    <property type="entry name" value="TRM5/TYW2-like_N"/>
</dbReference>
<reference evidence="10 11" key="1">
    <citation type="submission" date="2017-09" db="EMBL/GenBank/DDBJ databases">
        <authorList>
            <consortium name="International Durum Wheat Genome Sequencing Consortium (IDWGSC)"/>
            <person name="Milanesi L."/>
        </authorList>
    </citation>
    <scope>NUCLEOTIDE SEQUENCE [LARGE SCALE GENOMIC DNA]</scope>
    <source>
        <strain evidence="11">cv. Svevo</strain>
    </source>
</reference>
<dbReference type="CDD" id="cd02440">
    <property type="entry name" value="AdoMet_MTases"/>
    <property type="match status" value="1"/>
</dbReference>
<evidence type="ECO:0000256" key="4">
    <source>
        <dbReference type="ARBA" id="ARBA00022679"/>
    </source>
</evidence>
<feature type="region of interest" description="Disordered" evidence="8">
    <location>
        <begin position="1"/>
        <end position="22"/>
    </location>
</feature>
<dbReference type="FunFam" id="3.30.300.110:FF:000001">
    <property type="entry name" value="tRNA (guanine(37)-N1)-methyltransferase"/>
    <property type="match status" value="1"/>
</dbReference>
<keyword evidence="5" id="KW-0949">S-adenosyl-L-methionine</keyword>
<protein>
    <recommendedName>
        <fullName evidence="9">SAM-dependent methyltransferase TRM5/TYW2-type domain-containing protein</fullName>
    </recommendedName>
</protein>
<dbReference type="Proteomes" id="UP000324705">
    <property type="component" value="Chromosome 3B"/>
</dbReference>
<sequence length="457" mass="51607">MSRPTGRTRRETKGRAAGGKETKYEKDKVYVVEVLEQGGEDDEDEWKGLVGEKGFGKGAWRGEPTRLLLLDEGHAKRRVDELPEAVKVVLEHEANQGGPFAYELVQCQLTLFYDYWPMNERCTDLGLLLWLTTHPQQSFLAGPSPQHHTGATEPRIWVTSTPTQFCAPVARPQQPPLQAEPAHARLQSLRRRTVTLPLQIQDSGKTSTCSGRFNCHCTGSVSSCGNVQFLVQRCVHRKCNQYIFLRHRIGKKKYMVLEALLPEGIIIPAGFETVGHIAHLNLRDEHLPYKTLIAQVISEYIMVVLDKNKPKIQTVVNKIDAIQNDYRTMQLEILAGHDSLVTTVIESGLRFQVDLATVYWNSRLSTERQRLVNNIFQNSDVVCDVFSGVGPIAISAAKKVKYVYANDLNPAAVEYLEQNIVLNKLERKIEVIPNFTSKYVRVAPVHLFCLSRSMSEM</sequence>
<dbReference type="Pfam" id="PF25133">
    <property type="entry name" value="TYW2_N_2"/>
    <property type="match status" value="1"/>
</dbReference>
<keyword evidence="11" id="KW-1185">Reference proteome</keyword>
<dbReference type="EMBL" id="LT934116">
    <property type="protein sequence ID" value="VAH74769.1"/>
    <property type="molecule type" value="Genomic_DNA"/>
</dbReference>
<evidence type="ECO:0000256" key="7">
    <source>
        <dbReference type="ARBA" id="ARBA00047783"/>
    </source>
</evidence>
<dbReference type="PROSITE" id="PS51684">
    <property type="entry name" value="SAM_MT_TRM5_TYW2"/>
    <property type="match status" value="1"/>
</dbReference>
<evidence type="ECO:0000256" key="6">
    <source>
        <dbReference type="ARBA" id="ARBA00022694"/>
    </source>
</evidence>
<dbReference type="InterPro" id="IPR029063">
    <property type="entry name" value="SAM-dependent_MTases_sf"/>
</dbReference>
<feature type="compositionally biased region" description="Basic and acidic residues" evidence="8">
    <location>
        <begin position="8"/>
        <end position="22"/>
    </location>
</feature>
<keyword evidence="4" id="KW-0808">Transferase</keyword>
<dbReference type="Gene3D" id="3.30.300.110">
    <property type="entry name" value="Met-10+ protein-like domains"/>
    <property type="match status" value="1"/>
</dbReference>
<evidence type="ECO:0000256" key="2">
    <source>
        <dbReference type="ARBA" id="ARBA00022490"/>
    </source>
</evidence>
<dbReference type="InterPro" id="IPR056743">
    <property type="entry name" value="TRM5-TYW2-like_MTfase"/>
</dbReference>
<evidence type="ECO:0000256" key="5">
    <source>
        <dbReference type="ARBA" id="ARBA00022691"/>
    </source>
</evidence>
<evidence type="ECO:0000256" key="8">
    <source>
        <dbReference type="SAM" id="MobiDB-lite"/>
    </source>
</evidence>
<evidence type="ECO:0000259" key="9">
    <source>
        <dbReference type="PROSITE" id="PS51684"/>
    </source>
</evidence>
<evidence type="ECO:0000313" key="10">
    <source>
        <dbReference type="EMBL" id="VAH74769.1"/>
    </source>
</evidence>
<dbReference type="PANTHER" id="PTHR23245:SF43">
    <property type="entry name" value="TRNA (GUANINE(37)-N1)-METHYLTRANSFERASE 2"/>
    <property type="match status" value="1"/>
</dbReference>
<dbReference type="SUPFAM" id="SSF53335">
    <property type="entry name" value="S-adenosyl-L-methionine-dependent methyltransferases"/>
    <property type="match status" value="1"/>
</dbReference>
<dbReference type="Gene3D" id="3.40.50.150">
    <property type="entry name" value="Vaccinia Virus protein VP39"/>
    <property type="match status" value="1"/>
</dbReference>
<evidence type="ECO:0000256" key="3">
    <source>
        <dbReference type="ARBA" id="ARBA00022603"/>
    </source>
</evidence>
<dbReference type="AlphaFoldDB" id="A0A9R1QCY8"/>
<evidence type="ECO:0000313" key="11">
    <source>
        <dbReference type="Proteomes" id="UP000324705"/>
    </source>
</evidence>
<keyword evidence="3" id="KW-0489">Methyltransferase</keyword>
<dbReference type="GO" id="GO:0070901">
    <property type="term" value="P:mitochondrial tRNA methylation"/>
    <property type="evidence" value="ECO:0007669"/>
    <property type="project" value="UniProtKB-ARBA"/>
</dbReference>